<feature type="transmembrane region" description="Helical" evidence="9">
    <location>
        <begin position="64"/>
        <end position="97"/>
    </location>
</feature>
<keyword evidence="8" id="KW-0902">Two-component regulatory system</keyword>
<evidence type="ECO:0000256" key="9">
    <source>
        <dbReference type="SAM" id="Phobius"/>
    </source>
</evidence>
<organism evidence="11 12">
    <name type="scientific">Kocuria rosea</name>
    <name type="common">Deinococcus erythromyxa</name>
    <name type="synonym">Micrococcus rubens</name>
    <dbReference type="NCBI Taxonomy" id="1275"/>
    <lineage>
        <taxon>Bacteria</taxon>
        <taxon>Bacillati</taxon>
        <taxon>Actinomycetota</taxon>
        <taxon>Actinomycetes</taxon>
        <taxon>Micrococcales</taxon>
        <taxon>Micrococcaceae</taxon>
        <taxon>Kocuria</taxon>
    </lineage>
</organism>
<dbReference type="GO" id="GO:0046983">
    <property type="term" value="F:protein dimerization activity"/>
    <property type="evidence" value="ECO:0007669"/>
    <property type="project" value="InterPro"/>
</dbReference>
<feature type="transmembrane region" description="Helical" evidence="9">
    <location>
        <begin position="109"/>
        <end position="136"/>
    </location>
</feature>
<dbReference type="GeneID" id="64348371"/>
<feature type="domain" description="Signal transduction histidine kinase subgroup 3 dimerisation and phosphoacceptor" evidence="10">
    <location>
        <begin position="198"/>
        <end position="258"/>
    </location>
</feature>
<proteinExistence type="predicted"/>
<keyword evidence="6" id="KW-0418">Kinase</keyword>
<keyword evidence="5" id="KW-0547">Nucleotide-binding</keyword>
<dbReference type="PANTHER" id="PTHR24421">
    <property type="entry name" value="NITRATE/NITRITE SENSOR PROTEIN NARX-RELATED"/>
    <property type="match status" value="1"/>
</dbReference>
<comment type="catalytic activity">
    <reaction evidence="1">
        <text>ATP + protein L-histidine = ADP + protein N-phospho-L-histidine.</text>
        <dbReference type="EC" id="2.7.13.3"/>
    </reaction>
</comment>
<protein>
    <recommendedName>
        <fullName evidence="2">histidine kinase</fullName>
        <ecNumber evidence="2">2.7.13.3</ecNumber>
    </recommendedName>
</protein>
<dbReference type="AlphaFoldDB" id="A0A4R5YCG1"/>
<evidence type="ECO:0000256" key="8">
    <source>
        <dbReference type="ARBA" id="ARBA00023012"/>
    </source>
</evidence>
<dbReference type="InterPro" id="IPR050482">
    <property type="entry name" value="Sensor_HK_TwoCompSys"/>
</dbReference>
<dbReference type="GO" id="GO:0000155">
    <property type="term" value="F:phosphorelay sensor kinase activity"/>
    <property type="evidence" value="ECO:0007669"/>
    <property type="project" value="InterPro"/>
</dbReference>
<dbReference type="Gene3D" id="3.30.565.10">
    <property type="entry name" value="Histidine kinase-like ATPase, C-terminal domain"/>
    <property type="match status" value="1"/>
</dbReference>
<gene>
    <name evidence="11" type="ORF">E2R59_13165</name>
</gene>
<dbReference type="Proteomes" id="UP000295163">
    <property type="component" value="Unassembled WGS sequence"/>
</dbReference>
<keyword evidence="9" id="KW-0472">Membrane</keyword>
<dbReference type="EC" id="2.7.13.3" evidence="2"/>
<evidence type="ECO:0000256" key="3">
    <source>
        <dbReference type="ARBA" id="ARBA00022553"/>
    </source>
</evidence>
<evidence type="ECO:0000313" key="11">
    <source>
        <dbReference type="EMBL" id="TDL40922.1"/>
    </source>
</evidence>
<feature type="transmembrane region" description="Helical" evidence="9">
    <location>
        <begin position="34"/>
        <end position="52"/>
    </location>
</feature>
<dbReference type="CDD" id="cd16917">
    <property type="entry name" value="HATPase_UhpB-NarQ-NarX-like"/>
    <property type="match status" value="1"/>
</dbReference>
<keyword evidence="9" id="KW-0812">Transmembrane</keyword>
<dbReference type="InterPro" id="IPR011712">
    <property type="entry name" value="Sig_transdc_His_kin_sub3_dim/P"/>
</dbReference>
<evidence type="ECO:0000313" key="12">
    <source>
        <dbReference type="Proteomes" id="UP000295163"/>
    </source>
</evidence>
<evidence type="ECO:0000256" key="5">
    <source>
        <dbReference type="ARBA" id="ARBA00022741"/>
    </source>
</evidence>
<accession>A0A4R5YCG1</accession>
<evidence type="ECO:0000259" key="10">
    <source>
        <dbReference type="Pfam" id="PF07730"/>
    </source>
</evidence>
<dbReference type="GO" id="GO:0005524">
    <property type="term" value="F:ATP binding"/>
    <property type="evidence" value="ECO:0007669"/>
    <property type="project" value="UniProtKB-KW"/>
</dbReference>
<evidence type="ECO:0000256" key="4">
    <source>
        <dbReference type="ARBA" id="ARBA00022679"/>
    </source>
</evidence>
<dbReference type="EMBL" id="SMZT01000006">
    <property type="protein sequence ID" value="TDL40922.1"/>
    <property type="molecule type" value="Genomic_DNA"/>
</dbReference>
<dbReference type="InterPro" id="IPR036890">
    <property type="entry name" value="HATPase_C_sf"/>
</dbReference>
<sequence>MARRAAQQDRRPGLGTLLPQGIARARPLHRWVRVALLLFITVSALDAVRLVLTGPGLGFGDRDYELLLVVLEAATVAVLALRSSWTWLPLAALLVLLHPQTNPGSYMVVIPLVLAFTAYGAALPGLAAAVGAFLVWQTSWAVNVSVVGPQFLWSYVPLTLVLLLPGLVLRALSAQQELDRVEIAAGQERTAHALEQQRLELARELHDIVAHDLTLIAMQARSGAYSRDPETMKEALDVVGDSSRAALKDLRRLLGIMRVEPGAGLAQDSSAAAAVDTDRGLEEVAAALREVGFRTDTRVRGDLARIPEGVRPTVQRVLQEGSTNIMKHAPARTGCVLAVQVDEADVVVEVHNAAGPGSGPGLPASGYGLLGLRERVQLLGGELAAGPADGGWRVGARIPLGPAAV</sequence>
<evidence type="ECO:0000256" key="1">
    <source>
        <dbReference type="ARBA" id="ARBA00000085"/>
    </source>
</evidence>
<dbReference type="GO" id="GO:0016020">
    <property type="term" value="C:membrane"/>
    <property type="evidence" value="ECO:0007669"/>
    <property type="project" value="InterPro"/>
</dbReference>
<feature type="transmembrane region" description="Helical" evidence="9">
    <location>
        <begin position="151"/>
        <end position="172"/>
    </location>
</feature>
<dbReference type="Pfam" id="PF07730">
    <property type="entry name" value="HisKA_3"/>
    <property type="match status" value="1"/>
</dbReference>
<dbReference type="RefSeq" id="WP_133410932.1">
    <property type="nucleotide sequence ID" value="NZ_SMZT01000006.1"/>
</dbReference>
<dbReference type="PANTHER" id="PTHR24421:SF10">
    <property type="entry name" value="NITRATE_NITRITE SENSOR PROTEIN NARQ"/>
    <property type="match status" value="1"/>
</dbReference>
<keyword evidence="4" id="KW-0808">Transferase</keyword>
<keyword evidence="3" id="KW-0597">Phosphoprotein</keyword>
<keyword evidence="7" id="KW-0067">ATP-binding</keyword>
<reference evidence="11 12" key="1">
    <citation type="submission" date="2019-03" db="EMBL/GenBank/DDBJ databases">
        <title>Genome Sequencing and Assembly of Various Microbes Isolated from Partially Reclaimed Soil and Acid Mine Drainage (AMD) Site.</title>
        <authorList>
            <person name="Steinbock B."/>
            <person name="Bechtold R."/>
            <person name="Sevigny J.L."/>
            <person name="Thomas D."/>
            <person name="Cuthill L.R."/>
            <person name="Aveiro Johannsen E.J."/>
            <person name="Thomas K."/>
            <person name="Ghosh A."/>
        </authorList>
    </citation>
    <scope>NUCLEOTIDE SEQUENCE [LARGE SCALE GENOMIC DNA]</scope>
    <source>
        <strain evidence="11 12">S-A3</strain>
    </source>
</reference>
<evidence type="ECO:0000256" key="2">
    <source>
        <dbReference type="ARBA" id="ARBA00012438"/>
    </source>
</evidence>
<evidence type="ECO:0000256" key="7">
    <source>
        <dbReference type="ARBA" id="ARBA00022840"/>
    </source>
</evidence>
<name>A0A4R5YCG1_KOCRO</name>
<dbReference type="SUPFAM" id="SSF55874">
    <property type="entry name" value="ATPase domain of HSP90 chaperone/DNA topoisomerase II/histidine kinase"/>
    <property type="match status" value="1"/>
</dbReference>
<evidence type="ECO:0000256" key="6">
    <source>
        <dbReference type="ARBA" id="ARBA00022777"/>
    </source>
</evidence>
<dbReference type="Gene3D" id="1.20.5.1930">
    <property type="match status" value="1"/>
</dbReference>
<keyword evidence="9" id="KW-1133">Transmembrane helix</keyword>
<comment type="caution">
    <text evidence="11">The sequence shown here is derived from an EMBL/GenBank/DDBJ whole genome shotgun (WGS) entry which is preliminary data.</text>
</comment>